<feature type="domain" description="Peptidoglycan binding-like" evidence="2">
    <location>
        <begin position="28"/>
        <end position="81"/>
    </location>
</feature>
<sequence length="271" mass="29495">MGPHKTDSRRTVAGVGTTRPGQRQDGFEYVQLFLVELGYIPARSYEAGRLDDITALALAWFQEHSALTPTGVFDHSTRAEMLKSRCGLMRTPVLRASGEPRLANGQILRHLGGTSWDTIDTDLRTLEISVGAGDVYQLLDTGEIFRYPPSGGVEQMCHLRLPGLPIPVAIASSSTQLYHLRQRRADAVLQVAPTGRVRWGVVEVEVGGVTYENGGRYMLIGSAAVLAAPISFVRKEGRSTWSCSLERTATISKPRGQPTVTGACRTRSTVS</sequence>
<evidence type="ECO:0000256" key="1">
    <source>
        <dbReference type="SAM" id="MobiDB-lite"/>
    </source>
</evidence>
<dbReference type="InterPro" id="IPR002477">
    <property type="entry name" value="Peptidoglycan-bd-like"/>
</dbReference>
<dbReference type="Proteomes" id="UP001230328">
    <property type="component" value="Unassembled WGS sequence"/>
</dbReference>
<comment type="caution">
    <text evidence="3">The sequence shown here is derived from an EMBL/GenBank/DDBJ whole genome shotgun (WGS) entry which is preliminary data.</text>
</comment>
<dbReference type="Gene3D" id="1.10.101.10">
    <property type="entry name" value="PGBD-like superfamily/PGBD"/>
    <property type="match status" value="1"/>
</dbReference>
<dbReference type="SUPFAM" id="SSF47090">
    <property type="entry name" value="PGBD-like"/>
    <property type="match status" value="1"/>
</dbReference>
<evidence type="ECO:0000259" key="2">
    <source>
        <dbReference type="Pfam" id="PF01471"/>
    </source>
</evidence>
<keyword evidence="4" id="KW-1185">Reference proteome</keyword>
<proteinExistence type="predicted"/>
<protein>
    <recommendedName>
        <fullName evidence="2">Peptidoglycan binding-like domain-containing protein</fullName>
    </recommendedName>
</protein>
<evidence type="ECO:0000313" key="3">
    <source>
        <dbReference type="EMBL" id="MDQ1031659.1"/>
    </source>
</evidence>
<dbReference type="EMBL" id="JAUSZI010000002">
    <property type="protein sequence ID" value="MDQ1031659.1"/>
    <property type="molecule type" value="Genomic_DNA"/>
</dbReference>
<dbReference type="RefSeq" id="WP_307527949.1">
    <property type="nucleotide sequence ID" value="NZ_JAUSZI010000002.1"/>
</dbReference>
<dbReference type="InterPro" id="IPR036365">
    <property type="entry name" value="PGBD-like_sf"/>
</dbReference>
<name>A0ABU0TA34_9ACTN</name>
<dbReference type="InterPro" id="IPR036366">
    <property type="entry name" value="PGBDSf"/>
</dbReference>
<evidence type="ECO:0000313" key="4">
    <source>
        <dbReference type="Proteomes" id="UP001230328"/>
    </source>
</evidence>
<gene>
    <name evidence="3" type="ORF">QF035_009241</name>
</gene>
<reference evidence="3 4" key="1">
    <citation type="submission" date="2023-07" db="EMBL/GenBank/DDBJ databases">
        <title>Comparative genomics of wheat-associated soil bacteria to identify genetic determinants of phenazine resistance.</title>
        <authorList>
            <person name="Mouncey N."/>
        </authorList>
    </citation>
    <scope>NUCLEOTIDE SEQUENCE [LARGE SCALE GENOMIC DNA]</scope>
    <source>
        <strain evidence="3 4">V2I4</strain>
    </source>
</reference>
<feature type="compositionally biased region" description="Basic and acidic residues" evidence="1">
    <location>
        <begin position="1"/>
        <end position="10"/>
    </location>
</feature>
<organism evidence="3 4">
    <name type="scientific">Streptomyces umbrinus</name>
    <dbReference type="NCBI Taxonomy" id="67370"/>
    <lineage>
        <taxon>Bacteria</taxon>
        <taxon>Bacillati</taxon>
        <taxon>Actinomycetota</taxon>
        <taxon>Actinomycetes</taxon>
        <taxon>Kitasatosporales</taxon>
        <taxon>Streptomycetaceae</taxon>
        <taxon>Streptomyces</taxon>
        <taxon>Streptomyces phaeochromogenes group</taxon>
    </lineage>
</organism>
<accession>A0ABU0TA34</accession>
<dbReference type="Pfam" id="PF01471">
    <property type="entry name" value="PG_binding_1"/>
    <property type="match status" value="1"/>
</dbReference>
<feature type="region of interest" description="Disordered" evidence="1">
    <location>
        <begin position="1"/>
        <end position="20"/>
    </location>
</feature>